<keyword evidence="3 6" id="KW-0812">Transmembrane</keyword>
<evidence type="ECO:0000256" key="4">
    <source>
        <dbReference type="ARBA" id="ARBA00022989"/>
    </source>
</evidence>
<dbReference type="STRING" id="290315.Clim_1062"/>
<feature type="transmembrane region" description="Helical" evidence="6">
    <location>
        <begin position="38"/>
        <end position="55"/>
    </location>
</feature>
<dbReference type="GO" id="GO:0006824">
    <property type="term" value="P:cobalt ion transport"/>
    <property type="evidence" value="ECO:0007669"/>
    <property type="project" value="InterPro"/>
</dbReference>
<dbReference type="PANTHER" id="PTHR43723:SF1">
    <property type="entry name" value="COBALT TRANSPORT PROTEIN CBIQ"/>
    <property type="match status" value="1"/>
</dbReference>
<evidence type="ECO:0000256" key="1">
    <source>
        <dbReference type="ARBA" id="ARBA00004651"/>
    </source>
</evidence>
<keyword evidence="5 6" id="KW-0472">Membrane</keyword>
<dbReference type="NCBIfam" id="TIGR02454">
    <property type="entry name" value="ECF_T_CbiQ"/>
    <property type="match status" value="1"/>
</dbReference>
<evidence type="ECO:0000313" key="8">
    <source>
        <dbReference type="Proteomes" id="UP000008841"/>
    </source>
</evidence>
<gene>
    <name evidence="7" type="ordered locus">Clim_1062</name>
</gene>
<dbReference type="HOGENOM" id="CLU_056469_5_0_10"/>
<dbReference type="CDD" id="cd16914">
    <property type="entry name" value="EcfT"/>
    <property type="match status" value="1"/>
</dbReference>
<dbReference type="KEGG" id="cli:Clim_1062"/>
<dbReference type="RefSeq" id="WP_012466008.1">
    <property type="nucleotide sequence ID" value="NC_010803.1"/>
</dbReference>
<reference evidence="7 8" key="1">
    <citation type="submission" date="2008-05" db="EMBL/GenBank/DDBJ databases">
        <title>Complete sequence of Chlorobium limicola DSM 245.</title>
        <authorList>
            <consortium name="US DOE Joint Genome Institute"/>
            <person name="Lucas S."/>
            <person name="Copeland A."/>
            <person name="Lapidus A."/>
            <person name="Glavina del Rio T."/>
            <person name="Dalin E."/>
            <person name="Tice H."/>
            <person name="Bruce D."/>
            <person name="Goodwin L."/>
            <person name="Pitluck S."/>
            <person name="Schmutz J."/>
            <person name="Larimer F."/>
            <person name="Land M."/>
            <person name="Hauser L."/>
            <person name="Kyrpides N."/>
            <person name="Ovchinnikova G."/>
            <person name="Zhao F."/>
            <person name="Li T."/>
            <person name="Liu Z."/>
            <person name="Overmann J."/>
            <person name="Bryant D.A."/>
            <person name="Richardson P."/>
        </authorList>
    </citation>
    <scope>NUCLEOTIDE SEQUENCE [LARGE SCALE GENOMIC DNA]</scope>
    <source>
        <strain evidence="8">DSM 245 / NBRC 103803 / 6330</strain>
    </source>
</reference>
<feature type="transmembrane region" description="Helical" evidence="6">
    <location>
        <begin position="62"/>
        <end position="86"/>
    </location>
</feature>
<dbReference type="Proteomes" id="UP000008841">
    <property type="component" value="Chromosome"/>
</dbReference>
<dbReference type="eggNOG" id="COG0619">
    <property type="taxonomic scope" value="Bacteria"/>
</dbReference>
<evidence type="ECO:0000313" key="7">
    <source>
        <dbReference type="EMBL" id="ACD90131.1"/>
    </source>
</evidence>
<evidence type="ECO:0000256" key="2">
    <source>
        <dbReference type="ARBA" id="ARBA00022475"/>
    </source>
</evidence>
<protein>
    <submittedName>
        <fullName evidence="7">Cobalt ABC transporter, inner membrane subunit CbiQ</fullName>
    </submittedName>
</protein>
<feature type="transmembrane region" description="Helical" evidence="6">
    <location>
        <begin position="92"/>
        <end position="110"/>
    </location>
</feature>
<evidence type="ECO:0000256" key="3">
    <source>
        <dbReference type="ARBA" id="ARBA00022692"/>
    </source>
</evidence>
<dbReference type="PANTHER" id="PTHR43723">
    <property type="entry name" value="COBALT TRANSPORT PROTEIN CBIQ"/>
    <property type="match status" value="1"/>
</dbReference>
<name>B3EC56_CHLL2</name>
<proteinExistence type="predicted"/>
<evidence type="ECO:0000256" key="6">
    <source>
        <dbReference type="SAM" id="Phobius"/>
    </source>
</evidence>
<dbReference type="AlphaFoldDB" id="B3EC56"/>
<comment type="subcellular location">
    <subcellularLocation>
        <location evidence="1">Cell membrane</location>
        <topology evidence="1">Multi-pass membrane protein</topology>
    </subcellularLocation>
</comment>
<evidence type="ECO:0000256" key="5">
    <source>
        <dbReference type="ARBA" id="ARBA00023136"/>
    </source>
</evidence>
<dbReference type="InterPro" id="IPR012809">
    <property type="entry name" value="ECF_CbiQ"/>
</dbReference>
<dbReference type="InterPro" id="IPR052770">
    <property type="entry name" value="Cobalt_transport_CbiQ"/>
</dbReference>
<keyword evidence="2" id="KW-1003">Cell membrane</keyword>
<dbReference type="InterPro" id="IPR003339">
    <property type="entry name" value="ABC/ECF_trnsptr_transmembrane"/>
</dbReference>
<sequence>MITLDRYTAASPLRRVDPLVKLSFALPPLLLCLWADRIALSLLVLLAMGAATVFAGRVSARIFIGLLALPLAFLFAGAAGVAVDFSPDPDRFAVAMPVGGVYAGLTASGLDRAFRLFFRAMGSVSCMYFIALTTPPETLFHAARRLRVPELLIEMAGLVYRFLFILLDSAGRIRLAQESRLGYVDLQASFRSLAVLSSALFLIAARRADECYTALECRGYEGTLRVLHEPCERPRSFLLLLAGVHGLLAVAILLIWRYPEMFPW</sequence>
<keyword evidence="4 6" id="KW-1133">Transmembrane helix</keyword>
<feature type="transmembrane region" description="Helical" evidence="6">
    <location>
        <begin position="237"/>
        <end position="256"/>
    </location>
</feature>
<dbReference type="Pfam" id="PF02361">
    <property type="entry name" value="CbiQ"/>
    <property type="match status" value="1"/>
</dbReference>
<organism evidence="7 8">
    <name type="scientific">Chlorobium limicola (strain DSM 245 / NBRC 103803 / 6330)</name>
    <dbReference type="NCBI Taxonomy" id="290315"/>
    <lineage>
        <taxon>Bacteria</taxon>
        <taxon>Pseudomonadati</taxon>
        <taxon>Chlorobiota</taxon>
        <taxon>Chlorobiia</taxon>
        <taxon>Chlorobiales</taxon>
        <taxon>Chlorobiaceae</taxon>
        <taxon>Chlorobium/Pelodictyon group</taxon>
        <taxon>Chlorobium</taxon>
    </lineage>
</organism>
<dbReference type="OrthoDB" id="9815246at2"/>
<dbReference type="EMBL" id="CP001097">
    <property type="protein sequence ID" value="ACD90131.1"/>
    <property type="molecule type" value="Genomic_DNA"/>
</dbReference>
<dbReference type="GO" id="GO:0043190">
    <property type="term" value="C:ATP-binding cassette (ABC) transporter complex"/>
    <property type="evidence" value="ECO:0007669"/>
    <property type="project" value="InterPro"/>
</dbReference>
<accession>B3EC56</accession>